<feature type="region of interest" description="Disordered" evidence="2">
    <location>
        <begin position="1250"/>
        <end position="1277"/>
    </location>
</feature>
<accession>K2BVH3</accession>
<evidence type="ECO:0000256" key="1">
    <source>
        <dbReference type="SAM" id="Coils"/>
    </source>
</evidence>
<feature type="coiled-coil region" evidence="1">
    <location>
        <begin position="438"/>
        <end position="475"/>
    </location>
</feature>
<dbReference type="EMBL" id="AMFJ01021646">
    <property type="protein sequence ID" value="EKD66219.1"/>
    <property type="molecule type" value="Genomic_DNA"/>
</dbReference>
<dbReference type="AlphaFoldDB" id="K2BVH3"/>
<protein>
    <submittedName>
        <fullName evidence="3">Uncharacterized protein</fullName>
    </submittedName>
</protein>
<gene>
    <name evidence="3" type="ORF">ACD_49C00060G0061</name>
</gene>
<proteinExistence type="predicted"/>
<sequence length="1277" mass="155608">MTNTPKITKDENEADQVNPQKKDSIINDAIKAFIKSKLNQKDWLDFYNITSSNLDEFFSLGFKEEFLKYTEWIKDFKGIKSNEIENKKWVFVQEIMSFWIIYESKREALTKIVEREYEGWIPENLKIKINSLSSGELEAKIESLEKRESFIKKTLWKETPPKKDFLSFLSEINIEYEKLSKEQLDALISIQNWNYVNEDKLRHILSLFDYEWKQNIIKTFMPLISLKDLIKFNIITDKEARDSVKLIIEKDEKLKKMNSFDKDENILDKIDLEEIIIPTYLFPESVLDRVIEGGWLKKLEDEYNKLVDENNLKDKIEFKLDSAWKITPDFIKKVQEDPNLANKISGIEKLKNWAIFKTVRKDELWQEQAWYFRIDWLDSGLIYETKTLTISNLTNGWWVFKNENHIYPELLTYSKFYKFLEKLENWVFIEKDVFAESIKKWEIKQEVKEDEISTLEELNEKLDEIDEKWKQYKIEVGMSFETTKSGPEHSEKWVFSVTKIDNTSGKIWITNWQNEEWPFTFVEFFNWFQAQIWDGWRIQSVGNIEWFLSAIQNNSDEKLKKWFKELIVHNSKIIPQDRKDDKDFGWIEYFVWDDKKAVRIVEIKDWKVKLSTGEYTEWLMEKNKKWDDEKAPDSYKQEGKESRMWYEMLYLLINEKKAVPKIPVKPVREEALKDWPKVKWWLFKSWLAWKSVFDLVKWWKQFIDAIKHKLEQWSKLKAAEFAYSLWKNLHLPDDMLLDLKSSVQKSNHSVMEEIMWEISNLGWSDRMDRIRSVLENNWSQTYELQAVLLVTLKKYWILYPGWLSQYKWSYFWYKRFWWVVNDATFLKIKKNVEWSWEQFTEETLLREYFREKEVKERYNIKELFWIDIKNSWREWRESQIDTWNKDTKWLLTLDAWIDYAVNKLKWWEYYHVVSAIKNIWAKWWSGVEMNKIPFLLLMSGATKRLSQDEVSELKWHFIGWKSFPALWFINSGENIKLFQDVILKLSEWQWWKMETDAKELVKKERSGNYEEKELVWDLAKFWDEYWAILSPKLTLTKDPEIFLKKDEPGNIEYKLYYDSLKWMTTDDWYNLDKKEALWNHVYDYDHSLMALTWIKQFLEKWISSIRHDWAMDKHSMHIFEQVIKWMKNVKNIKSKDPIKDWQYQKKLYFEYTKGIMGFLADKMSDIENFMDTDTWITLLNLWIPLGLLSKENRTDIPKGEMIRDWLFDKEINDWFKNYLSKSINIEKKSTKTTKNVFEWKIEDILSKNTNQVRNQKSKQKRRKNNENDYDYDYDMAA</sequence>
<evidence type="ECO:0000256" key="2">
    <source>
        <dbReference type="SAM" id="MobiDB-lite"/>
    </source>
</evidence>
<organism evidence="3">
    <name type="scientific">uncultured bacterium</name>
    <name type="common">gcode 4</name>
    <dbReference type="NCBI Taxonomy" id="1234023"/>
    <lineage>
        <taxon>Bacteria</taxon>
        <taxon>environmental samples</taxon>
    </lineage>
</organism>
<comment type="caution">
    <text evidence="3">The sequence shown here is derived from an EMBL/GenBank/DDBJ whole genome shotgun (WGS) entry which is preliminary data.</text>
</comment>
<feature type="compositionally biased region" description="Acidic residues" evidence="2">
    <location>
        <begin position="1267"/>
        <end position="1277"/>
    </location>
</feature>
<evidence type="ECO:0000313" key="3">
    <source>
        <dbReference type="EMBL" id="EKD66219.1"/>
    </source>
</evidence>
<keyword evidence="1" id="KW-0175">Coiled coil</keyword>
<reference evidence="3" key="1">
    <citation type="journal article" date="2012" name="Science">
        <title>Fermentation, hydrogen, and sulfur metabolism in multiple uncultivated bacterial phyla.</title>
        <authorList>
            <person name="Wrighton K.C."/>
            <person name="Thomas B.C."/>
            <person name="Sharon I."/>
            <person name="Miller C.S."/>
            <person name="Castelle C.J."/>
            <person name="VerBerkmoes N.C."/>
            <person name="Wilkins M.J."/>
            <person name="Hettich R.L."/>
            <person name="Lipton M.S."/>
            <person name="Williams K.H."/>
            <person name="Long P.E."/>
            <person name="Banfield J.F."/>
        </authorList>
    </citation>
    <scope>NUCLEOTIDE SEQUENCE [LARGE SCALE GENOMIC DNA]</scope>
</reference>
<name>K2BVH3_9BACT</name>